<evidence type="ECO:0000313" key="2">
    <source>
        <dbReference type="Proteomes" id="UP000202039"/>
    </source>
</evidence>
<proteinExistence type="predicted"/>
<protein>
    <submittedName>
        <fullName evidence="1">Putative capsid protein</fullName>
    </submittedName>
</protein>
<dbReference type="RefSeq" id="YP_009126611.1">
    <property type="nucleotide sequence ID" value="NC_026611.1"/>
</dbReference>
<name>A0A077KC85_9CAUD</name>
<dbReference type="EMBL" id="AP014629">
    <property type="protein sequence ID" value="BAP28879.1"/>
    <property type="molecule type" value="Genomic_DNA"/>
</dbReference>
<organism evidence="1 2">
    <name type="scientific">Edwardsiella phage GF-2</name>
    <dbReference type="NCBI Taxonomy" id="1537091"/>
    <lineage>
        <taxon>Viruses</taxon>
        <taxon>Duplodnaviria</taxon>
        <taxon>Heunggongvirae</taxon>
        <taxon>Uroviricota</taxon>
        <taxon>Caudoviricetes</taxon>
        <taxon>Gofduovirus</taxon>
        <taxon>Gofduovirus GF2</taxon>
    </lineage>
</organism>
<reference evidence="1 2" key="1">
    <citation type="journal article" date="2015" name="Arch. Virol.">
        <title>Full-genome sequence of a novel myovirus, GF-2, infecting Edwardsiella tarda: comparison with other Edwardsiella myoviral genomes.</title>
        <authorList>
            <person name="Yasuike M."/>
            <person name="Nishiki I."/>
            <person name="Iwasaki Y."/>
            <person name="Nakamura Y."/>
            <person name="Fujiwara A."/>
            <person name="Sugaya E."/>
            <person name="Kawato Y."/>
            <person name="Nagai S."/>
            <person name="Kobayashi T."/>
            <person name="Ototake M."/>
            <person name="Nakai T."/>
        </authorList>
    </citation>
    <scope>NUCLEOTIDE SEQUENCE [LARGE SCALE GENOMIC DNA]</scope>
</reference>
<keyword evidence="2" id="KW-1185">Reference proteome</keyword>
<accession>A0A077KC85</accession>
<dbReference type="OrthoDB" id="4144at10239"/>
<dbReference type="GeneID" id="23681430"/>
<sequence>MDLNQSTLPQYLKVLADKGVIYDKCTPKFLAKNGVVGDSVVDMQTVSNGGIPAAAAQVIDPMIIKQLFAPLTATMIYPEVKKGNWAVQDVLFPRTEEAYEVVAYGDSSRAGSVHVNTNWENRRQFRFQTMNRWGDLEQEKYGLALIPYIAMKQAAGVAAINRFFNKGYMYGISGSANFGIINDPALPNALTPITTADGKVKWADKDAIAIFNDVKKMFTNLASKNQGLVQENSPMKLVVSPSDNASMGALNALGTASAIDLIKKTYTSLQVVVVPEFGVPSGGLVQLIADGLGGDPVGQCVYTEKMRAFPILVEHSETSQKLAAGSLGAVIYRPSAVVQMTGTL</sequence>
<dbReference type="Proteomes" id="UP000202039">
    <property type="component" value="Segment"/>
</dbReference>
<dbReference type="KEGG" id="vg:23681430"/>
<evidence type="ECO:0000313" key="1">
    <source>
        <dbReference type="EMBL" id="BAP28879.1"/>
    </source>
</evidence>